<organism evidence="2 3">
    <name type="scientific">Stylosanthes scabra</name>
    <dbReference type="NCBI Taxonomy" id="79078"/>
    <lineage>
        <taxon>Eukaryota</taxon>
        <taxon>Viridiplantae</taxon>
        <taxon>Streptophyta</taxon>
        <taxon>Embryophyta</taxon>
        <taxon>Tracheophyta</taxon>
        <taxon>Spermatophyta</taxon>
        <taxon>Magnoliopsida</taxon>
        <taxon>eudicotyledons</taxon>
        <taxon>Gunneridae</taxon>
        <taxon>Pentapetalae</taxon>
        <taxon>rosids</taxon>
        <taxon>fabids</taxon>
        <taxon>Fabales</taxon>
        <taxon>Fabaceae</taxon>
        <taxon>Papilionoideae</taxon>
        <taxon>50 kb inversion clade</taxon>
        <taxon>dalbergioids sensu lato</taxon>
        <taxon>Dalbergieae</taxon>
        <taxon>Pterocarpus clade</taxon>
        <taxon>Stylosanthes</taxon>
    </lineage>
</organism>
<name>A0ABU6YR20_9FABA</name>
<sequence>MKRSQEGRNVASGVASRLHKHQQKLPTQQESCASNLLVLAKLPTQRMVLRTQPASASSVACEQLM</sequence>
<reference evidence="2 3" key="1">
    <citation type="journal article" date="2023" name="Plants (Basel)">
        <title>Bridging the Gap: Combining Genomics and Transcriptomics Approaches to Understand Stylosanthes scabra, an Orphan Legume from the Brazilian Caatinga.</title>
        <authorList>
            <person name="Ferreira-Neto J.R.C."/>
            <person name="da Silva M.D."/>
            <person name="Binneck E."/>
            <person name="de Melo N.F."/>
            <person name="da Silva R.H."/>
            <person name="de Melo A.L.T.M."/>
            <person name="Pandolfi V."/>
            <person name="Bustamante F.O."/>
            <person name="Brasileiro-Vidal A.C."/>
            <person name="Benko-Iseppon A.M."/>
        </authorList>
    </citation>
    <scope>NUCLEOTIDE SEQUENCE [LARGE SCALE GENOMIC DNA]</scope>
    <source>
        <tissue evidence="2">Leaves</tissue>
    </source>
</reference>
<dbReference type="Proteomes" id="UP001341840">
    <property type="component" value="Unassembled WGS sequence"/>
</dbReference>
<evidence type="ECO:0000256" key="1">
    <source>
        <dbReference type="SAM" id="MobiDB-lite"/>
    </source>
</evidence>
<evidence type="ECO:0000313" key="3">
    <source>
        <dbReference type="Proteomes" id="UP001341840"/>
    </source>
</evidence>
<comment type="caution">
    <text evidence="2">The sequence shown here is derived from an EMBL/GenBank/DDBJ whole genome shotgun (WGS) entry which is preliminary data.</text>
</comment>
<proteinExistence type="predicted"/>
<evidence type="ECO:0000313" key="2">
    <source>
        <dbReference type="EMBL" id="MED6212822.1"/>
    </source>
</evidence>
<feature type="non-terminal residue" evidence="2">
    <location>
        <position position="65"/>
    </location>
</feature>
<accession>A0ABU6YR20</accession>
<feature type="region of interest" description="Disordered" evidence="1">
    <location>
        <begin position="1"/>
        <end position="29"/>
    </location>
</feature>
<gene>
    <name evidence="2" type="ORF">PIB30_087150</name>
</gene>
<protein>
    <submittedName>
        <fullName evidence="2">Uncharacterized protein</fullName>
    </submittedName>
</protein>
<keyword evidence="3" id="KW-1185">Reference proteome</keyword>
<dbReference type="EMBL" id="JASCZI010243178">
    <property type="protein sequence ID" value="MED6212822.1"/>
    <property type="molecule type" value="Genomic_DNA"/>
</dbReference>